<dbReference type="EMBL" id="KI635723">
    <property type="protein sequence ID" value="ETB63232.1"/>
    <property type="molecule type" value="Genomic_DNA"/>
</dbReference>
<dbReference type="Pfam" id="PF06022">
    <property type="entry name" value="Cir_Bir_Yir"/>
    <property type="match status" value="1"/>
</dbReference>
<evidence type="ECO:0000313" key="3">
    <source>
        <dbReference type="Proteomes" id="UP000018538"/>
    </source>
</evidence>
<protein>
    <recommendedName>
        <fullName evidence="4">YIR protein</fullName>
    </recommendedName>
</protein>
<feature type="transmembrane region" description="Helical" evidence="1">
    <location>
        <begin position="291"/>
        <end position="309"/>
    </location>
</feature>
<keyword evidence="1" id="KW-0472">Membrane</keyword>
<evidence type="ECO:0000313" key="2">
    <source>
        <dbReference type="EMBL" id="ETB63232.1"/>
    </source>
</evidence>
<dbReference type="Proteomes" id="UP000018538">
    <property type="component" value="Unassembled WGS sequence"/>
</dbReference>
<dbReference type="AlphaFoldDB" id="V7PX73"/>
<organism evidence="2 3">
    <name type="scientific">Plasmodium yoelii 17X</name>
    <dbReference type="NCBI Taxonomy" id="1323249"/>
    <lineage>
        <taxon>Eukaryota</taxon>
        <taxon>Sar</taxon>
        <taxon>Alveolata</taxon>
        <taxon>Apicomplexa</taxon>
        <taxon>Aconoidasida</taxon>
        <taxon>Haemosporida</taxon>
        <taxon>Plasmodiidae</taxon>
        <taxon>Plasmodium</taxon>
        <taxon>Plasmodium (Vinckeia)</taxon>
    </lineage>
</organism>
<evidence type="ECO:0008006" key="4">
    <source>
        <dbReference type="Google" id="ProtNLM"/>
    </source>
</evidence>
<evidence type="ECO:0000256" key="1">
    <source>
        <dbReference type="SAM" id="Phobius"/>
    </source>
</evidence>
<dbReference type="NCBIfam" id="TIGR01590">
    <property type="entry name" value="yir-bir-cir_Pla"/>
    <property type="match status" value="1"/>
</dbReference>
<keyword evidence="1" id="KW-0812">Transmembrane</keyword>
<gene>
    <name evidence="2" type="ORF">YYC_00071</name>
</gene>
<keyword evidence="3" id="KW-1185">Reference proteome</keyword>
<name>V7PX73_PLAYE</name>
<accession>V7PX73</accession>
<dbReference type="InterPro" id="IPR006477">
    <property type="entry name" value="Yir_bir_cir"/>
</dbReference>
<sequence>MDIINNHEFKHKLCDIYNLNCKKFDNSRKGFPDKLNSSGEYDFKGALLKKYCPNNQCESDTDKINAGCLGLFIDMFGKHGSSFSSSTYKDEAACILTWLGYILTLKPPDKINTLTDFYSNYMQNYEKYTEHIITNQMYKNYKEIIDAIKEYMNIDISKMAKFYELFKLLCDMNTTYTKDKSTECLQHANNFVDGYRKLLNDDNNNDGNSHNKLLFVLSNYYNNFENGRDFNKIEITFPRLPTEKTALKLEVEDSDGTKIAESPSETGKSDNIMTTLSSNTTLSSSSILNKIIPILSIFAAITVFWGISYKYSLFGFRKRSPKQHLREKLKK</sequence>
<proteinExistence type="predicted"/>
<reference evidence="2 3" key="1">
    <citation type="submission" date="2013-11" db="EMBL/GenBank/DDBJ databases">
        <title>The Genome Sequence of Plasmodium yoelii 17X.</title>
        <authorList>
            <consortium name="The Broad Institute Genomics Platform"/>
            <consortium name="The Broad Institute Genome Sequencing Center for Infectious Disease"/>
            <person name="Neafsey D."/>
            <person name="Adams J."/>
            <person name="Walker B."/>
            <person name="Young S.K."/>
            <person name="Zeng Q."/>
            <person name="Gargeya S."/>
            <person name="Fitzgerald M."/>
            <person name="Haas B."/>
            <person name="Abouelleil A."/>
            <person name="Alvarado L."/>
            <person name="Chapman S.B."/>
            <person name="Gainer-Dewar J."/>
            <person name="Goldberg J."/>
            <person name="Griggs A."/>
            <person name="Gujja S."/>
            <person name="Hansen M."/>
            <person name="Howarth C."/>
            <person name="Imamovic A."/>
            <person name="Ireland A."/>
            <person name="Larimer J."/>
            <person name="McCowan C."/>
            <person name="Murphy C."/>
            <person name="Pearson M."/>
            <person name="Poon T.W."/>
            <person name="Priest M."/>
            <person name="Roberts A."/>
            <person name="Saif S."/>
            <person name="Shea T."/>
            <person name="Sykes S."/>
            <person name="Wortman J."/>
            <person name="Nusbaum C."/>
            <person name="Birren B."/>
        </authorList>
    </citation>
    <scope>NUCLEOTIDE SEQUENCE [LARGE SCALE GENOMIC DNA]</scope>
    <source>
        <strain evidence="2 3">17X</strain>
    </source>
</reference>
<keyword evidence="1" id="KW-1133">Transmembrane helix</keyword>